<dbReference type="SUPFAM" id="SSF52540">
    <property type="entry name" value="P-loop containing nucleoside triphosphate hydrolases"/>
    <property type="match status" value="1"/>
</dbReference>
<dbReference type="InterPro" id="IPR048067">
    <property type="entry name" value="BREX_3_BrxF"/>
</dbReference>
<dbReference type="Proteomes" id="UP000824099">
    <property type="component" value="Unassembled WGS sequence"/>
</dbReference>
<proteinExistence type="predicted"/>
<dbReference type="NCBIfam" id="NF033453">
    <property type="entry name" value="BREX_3_BrxF"/>
    <property type="match status" value="1"/>
</dbReference>
<protein>
    <submittedName>
        <fullName evidence="1">BREX-3 system P-loop-containing protein BrxF</fullName>
    </submittedName>
</protein>
<evidence type="ECO:0000313" key="1">
    <source>
        <dbReference type="EMBL" id="HIU63835.1"/>
    </source>
</evidence>
<sequence length="153" mass="17371">MSHVEDFVKEIDALKNAEQKILIVTGKPGSGKSEIFREAAAKKAWDYVDCRLFITEEFLELMPAARKDKAAEIFGEILAGYETEVVLLDRVQTLFVPVFQINVGDLLQKLGKRFTLVVAWPGYYEDGFLCYDKFDGTESIRINADGLKIWNVE</sequence>
<dbReference type="EMBL" id="DVNI01000030">
    <property type="protein sequence ID" value="HIU63835.1"/>
    <property type="molecule type" value="Genomic_DNA"/>
</dbReference>
<organism evidence="1 2">
    <name type="scientific">Candidatus Avacidaminococcus intestinavium</name>
    <dbReference type="NCBI Taxonomy" id="2840684"/>
    <lineage>
        <taxon>Bacteria</taxon>
        <taxon>Bacillati</taxon>
        <taxon>Bacillota</taxon>
        <taxon>Negativicutes</taxon>
        <taxon>Acidaminococcales</taxon>
        <taxon>Acidaminococcaceae</taxon>
        <taxon>Acidaminococcaceae incertae sedis</taxon>
        <taxon>Candidatus Avacidaminococcus</taxon>
    </lineage>
</organism>
<dbReference type="AlphaFoldDB" id="A0A9D1MNP0"/>
<gene>
    <name evidence="1" type="primary">brxF</name>
    <name evidence="1" type="ORF">IAB06_02165</name>
</gene>
<reference evidence="1" key="1">
    <citation type="submission" date="2020-10" db="EMBL/GenBank/DDBJ databases">
        <authorList>
            <person name="Gilroy R."/>
        </authorList>
    </citation>
    <scope>NUCLEOTIDE SEQUENCE</scope>
    <source>
        <strain evidence="1">CHK160-1198</strain>
    </source>
</reference>
<evidence type="ECO:0000313" key="2">
    <source>
        <dbReference type="Proteomes" id="UP000824099"/>
    </source>
</evidence>
<dbReference type="Gene3D" id="3.40.50.300">
    <property type="entry name" value="P-loop containing nucleotide triphosphate hydrolases"/>
    <property type="match status" value="1"/>
</dbReference>
<name>A0A9D1MNP0_9FIRM</name>
<accession>A0A9D1MNP0</accession>
<dbReference type="InterPro" id="IPR027417">
    <property type="entry name" value="P-loop_NTPase"/>
</dbReference>
<comment type="caution">
    <text evidence="1">The sequence shown here is derived from an EMBL/GenBank/DDBJ whole genome shotgun (WGS) entry which is preliminary data.</text>
</comment>
<reference evidence="1" key="2">
    <citation type="journal article" date="2021" name="PeerJ">
        <title>Extensive microbial diversity within the chicken gut microbiome revealed by metagenomics and culture.</title>
        <authorList>
            <person name="Gilroy R."/>
            <person name="Ravi A."/>
            <person name="Getino M."/>
            <person name="Pursley I."/>
            <person name="Horton D.L."/>
            <person name="Alikhan N.F."/>
            <person name="Baker D."/>
            <person name="Gharbi K."/>
            <person name="Hall N."/>
            <person name="Watson M."/>
            <person name="Adriaenssens E.M."/>
            <person name="Foster-Nyarko E."/>
            <person name="Jarju S."/>
            <person name="Secka A."/>
            <person name="Antonio M."/>
            <person name="Oren A."/>
            <person name="Chaudhuri R.R."/>
            <person name="La Ragione R."/>
            <person name="Hildebrand F."/>
            <person name="Pallen M.J."/>
        </authorList>
    </citation>
    <scope>NUCLEOTIDE SEQUENCE</scope>
    <source>
        <strain evidence="1">CHK160-1198</strain>
    </source>
</reference>